<organism evidence="1 2">
    <name type="scientific">Candidatus Rhabdochlamydia oedothoracis</name>
    <dbReference type="NCBI Taxonomy" id="2720720"/>
    <lineage>
        <taxon>Bacteria</taxon>
        <taxon>Pseudomonadati</taxon>
        <taxon>Chlamydiota</taxon>
        <taxon>Chlamydiia</taxon>
        <taxon>Parachlamydiales</taxon>
        <taxon>Candidatus Rhabdochlamydiaceae</taxon>
        <taxon>Candidatus Rhabdochlamydia</taxon>
    </lineage>
</organism>
<name>A0ABX8V0I6_9BACT</name>
<evidence type="ECO:0000313" key="1">
    <source>
        <dbReference type="EMBL" id="QYF48733.1"/>
    </source>
</evidence>
<dbReference type="EMBL" id="CP075587">
    <property type="protein sequence ID" value="QYF48733.1"/>
    <property type="molecule type" value="Genomic_DNA"/>
</dbReference>
<gene>
    <name evidence="1" type="ORF">RHABOEDO_000944</name>
</gene>
<dbReference type="Proteomes" id="UP000826014">
    <property type="component" value="Chromosome"/>
</dbReference>
<proteinExistence type="predicted"/>
<evidence type="ECO:0000313" key="2">
    <source>
        <dbReference type="Proteomes" id="UP000826014"/>
    </source>
</evidence>
<sequence length="178" mass="20541">MIINYKDTNLSVFTLVEKRIVYDWVGIDHCNDRSVFINSIMMLALTPFTAVADIAKGICEAFYATYSAIFKGDPDHRITMIAYKKIIASPLQHVIYVVACVFYRSFSKARSSKLFPKWLCPEGFNIFSTLIYKINKWVEEGDPNERDSRNYATLSLLRSYYDAEPTLELSWARSEFLA</sequence>
<reference evidence="1 2" key="1">
    <citation type="journal article" date="2022" name="bioRxiv">
        <title>Ecology and evolution of chlamydial symbionts of arthropods.</title>
        <authorList>
            <person name="Halter T."/>
            <person name="Koestlbacher S."/>
            <person name="Collingro A."/>
            <person name="Sixt B.S."/>
            <person name="Toenshoff E.R."/>
            <person name="Hendrickx F."/>
            <person name="Kostanjsek R."/>
            <person name="Horn M."/>
        </authorList>
    </citation>
    <scope>NUCLEOTIDE SEQUENCE [LARGE SCALE GENOMIC DNA]</scope>
    <source>
        <strain evidence="1">W744xW776</strain>
    </source>
</reference>
<keyword evidence="2" id="KW-1185">Reference proteome</keyword>
<accession>A0ABX8V0I6</accession>
<protein>
    <submittedName>
        <fullName evidence="1">Uncharacterized protein</fullName>
    </submittedName>
</protein>
<dbReference type="RefSeq" id="WP_215217741.1">
    <property type="nucleotide sequence ID" value="NZ_CP075587.1"/>
</dbReference>